<protein>
    <submittedName>
        <fullName evidence="2">Uncharacterized protein</fullName>
    </submittedName>
</protein>
<evidence type="ECO:0000256" key="1">
    <source>
        <dbReference type="SAM" id="Phobius"/>
    </source>
</evidence>
<accession>A0A9P4IYD7</accession>
<proteinExistence type="predicted"/>
<reference evidence="2" key="1">
    <citation type="journal article" date="2020" name="Stud. Mycol.">
        <title>101 Dothideomycetes genomes: a test case for predicting lifestyles and emergence of pathogens.</title>
        <authorList>
            <person name="Haridas S."/>
            <person name="Albert R."/>
            <person name="Binder M."/>
            <person name="Bloem J."/>
            <person name="Labutti K."/>
            <person name="Salamov A."/>
            <person name="Andreopoulos B."/>
            <person name="Baker S."/>
            <person name="Barry K."/>
            <person name="Bills G."/>
            <person name="Bluhm B."/>
            <person name="Cannon C."/>
            <person name="Castanera R."/>
            <person name="Culley D."/>
            <person name="Daum C."/>
            <person name="Ezra D."/>
            <person name="Gonzalez J."/>
            <person name="Henrissat B."/>
            <person name="Kuo A."/>
            <person name="Liang C."/>
            <person name="Lipzen A."/>
            <person name="Lutzoni F."/>
            <person name="Magnuson J."/>
            <person name="Mondo S."/>
            <person name="Nolan M."/>
            <person name="Ohm R."/>
            <person name="Pangilinan J."/>
            <person name="Park H.-J."/>
            <person name="Ramirez L."/>
            <person name="Alfaro M."/>
            <person name="Sun H."/>
            <person name="Tritt A."/>
            <person name="Yoshinaga Y."/>
            <person name="Zwiers L.-H."/>
            <person name="Turgeon B."/>
            <person name="Goodwin S."/>
            <person name="Spatafora J."/>
            <person name="Crous P."/>
            <person name="Grigoriev I."/>
        </authorList>
    </citation>
    <scope>NUCLEOTIDE SEQUENCE</scope>
    <source>
        <strain evidence="2">CBS 260.36</strain>
    </source>
</reference>
<evidence type="ECO:0000313" key="2">
    <source>
        <dbReference type="EMBL" id="KAF2150921.1"/>
    </source>
</evidence>
<organism evidence="2 3">
    <name type="scientific">Myriangium duriaei CBS 260.36</name>
    <dbReference type="NCBI Taxonomy" id="1168546"/>
    <lineage>
        <taxon>Eukaryota</taxon>
        <taxon>Fungi</taxon>
        <taxon>Dikarya</taxon>
        <taxon>Ascomycota</taxon>
        <taxon>Pezizomycotina</taxon>
        <taxon>Dothideomycetes</taxon>
        <taxon>Dothideomycetidae</taxon>
        <taxon>Myriangiales</taxon>
        <taxon>Myriangiaceae</taxon>
        <taxon>Myriangium</taxon>
    </lineage>
</organism>
<sequence length="120" mass="13721">MTTLIIEFGPPNRSVIMSRFLLVLTIFATKYFAAKITYVATYRKDRDLRAEIRIANIEYNLVNKVVAGMDRWSAARYEAYKGRRGKVIVINATPTRDQKTSIETLQDMAKIVAEESKASR</sequence>
<keyword evidence="3" id="KW-1185">Reference proteome</keyword>
<comment type="caution">
    <text evidence="2">The sequence shown here is derived from an EMBL/GenBank/DDBJ whole genome shotgun (WGS) entry which is preliminary data.</text>
</comment>
<gene>
    <name evidence="2" type="ORF">K461DRAFT_163365</name>
</gene>
<keyword evidence="1" id="KW-0472">Membrane</keyword>
<dbReference type="EMBL" id="ML996088">
    <property type="protein sequence ID" value="KAF2150921.1"/>
    <property type="molecule type" value="Genomic_DNA"/>
</dbReference>
<name>A0A9P4IYD7_9PEZI</name>
<evidence type="ECO:0000313" key="3">
    <source>
        <dbReference type="Proteomes" id="UP000799439"/>
    </source>
</evidence>
<dbReference type="AlphaFoldDB" id="A0A9P4IYD7"/>
<keyword evidence="1" id="KW-0812">Transmembrane</keyword>
<dbReference type="Proteomes" id="UP000799439">
    <property type="component" value="Unassembled WGS sequence"/>
</dbReference>
<feature type="transmembrane region" description="Helical" evidence="1">
    <location>
        <begin position="20"/>
        <end position="40"/>
    </location>
</feature>
<keyword evidence="1" id="KW-1133">Transmembrane helix</keyword>